<organism evidence="1 3">
    <name type="scientific">Iris pallida</name>
    <name type="common">Sweet iris</name>
    <dbReference type="NCBI Taxonomy" id="29817"/>
    <lineage>
        <taxon>Eukaryota</taxon>
        <taxon>Viridiplantae</taxon>
        <taxon>Streptophyta</taxon>
        <taxon>Embryophyta</taxon>
        <taxon>Tracheophyta</taxon>
        <taxon>Spermatophyta</taxon>
        <taxon>Magnoliopsida</taxon>
        <taxon>Liliopsida</taxon>
        <taxon>Asparagales</taxon>
        <taxon>Iridaceae</taxon>
        <taxon>Iridoideae</taxon>
        <taxon>Irideae</taxon>
        <taxon>Iris</taxon>
    </lineage>
</organism>
<evidence type="ECO:0000313" key="3">
    <source>
        <dbReference type="Proteomes" id="UP001140949"/>
    </source>
</evidence>
<dbReference type="EMBL" id="JANAVB010036572">
    <property type="protein sequence ID" value="KAJ6803423.1"/>
    <property type="molecule type" value="Genomic_DNA"/>
</dbReference>
<dbReference type="AlphaFoldDB" id="A0AAX6EBS8"/>
<dbReference type="EMBL" id="JANAVB010038018">
    <property type="protein sequence ID" value="KAJ6801423.1"/>
    <property type="molecule type" value="Genomic_DNA"/>
</dbReference>
<gene>
    <name evidence="2" type="ORF">M6B38_108620</name>
    <name evidence="1" type="ORF">M6B38_197815</name>
</gene>
<dbReference type="Proteomes" id="UP001140949">
    <property type="component" value="Unassembled WGS sequence"/>
</dbReference>
<proteinExistence type="predicted"/>
<reference evidence="1" key="2">
    <citation type="submission" date="2023-04" db="EMBL/GenBank/DDBJ databases">
        <authorList>
            <person name="Bruccoleri R.E."/>
            <person name="Oakeley E.J."/>
            <person name="Faust A.-M."/>
            <person name="Dessus-Babus S."/>
            <person name="Altorfer M."/>
            <person name="Burckhardt D."/>
            <person name="Oertli M."/>
            <person name="Naumann U."/>
            <person name="Petersen F."/>
            <person name="Wong J."/>
        </authorList>
    </citation>
    <scope>NUCLEOTIDE SEQUENCE</scope>
    <source>
        <strain evidence="1">GSM-AAB239-AS_SAM_17_03QT</strain>
        <tissue evidence="1">Leaf</tissue>
    </source>
</reference>
<evidence type="ECO:0000313" key="1">
    <source>
        <dbReference type="EMBL" id="KAJ6801423.1"/>
    </source>
</evidence>
<reference evidence="1" key="1">
    <citation type="journal article" date="2023" name="GigaByte">
        <title>Genome assembly of the bearded iris, Iris pallida Lam.</title>
        <authorList>
            <person name="Bruccoleri R.E."/>
            <person name="Oakeley E.J."/>
            <person name="Faust A.M.E."/>
            <person name="Altorfer M."/>
            <person name="Dessus-Babus S."/>
            <person name="Burckhardt D."/>
            <person name="Oertli M."/>
            <person name="Naumann U."/>
            <person name="Petersen F."/>
            <person name="Wong J."/>
        </authorList>
    </citation>
    <scope>NUCLEOTIDE SEQUENCE</scope>
    <source>
        <strain evidence="1">GSM-AAB239-AS_SAM_17_03QT</strain>
    </source>
</reference>
<comment type="caution">
    <text evidence="1">The sequence shown here is derived from an EMBL/GenBank/DDBJ whole genome shotgun (WGS) entry which is preliminary data.</text>
</comment>
<protein>
    <submittedName>
        <fullName evidence="1">Uncharacterized protein</fullName>
    </submittedName>
</protein>
<name>A0AAX6EBS8_IRIPA</name>
<evidence type="ECO:0000313" key="2">
    <source>
        <dbReference type="EMBL" id="KAJ6803423.1"/>
    </source>
</evidence>
<accession>A0AAX6EBS8</accession>
<sequence length="66" mass="7910">MSAWRWFVFEFWCKFVLCPDRVREVHTCSGRDFSSELAWMWDVQVCIKLGVPVSISYSIWLIIYVS</sequence>
<keyword evidence="3" id="KW-1185">Reference proteome</keyword>